<keyword evidence="3" id="KW-1185">Reference proteome</keyword>
<feature type="compositionally biased region" description="Polar residues" evidence="1">
    <location>
        <begin position="40"/>
        <end position="62"/>
    </location>
</feature>
<sequence>EIILRFGSHDNNDSVSSFRARTTIPTDRPVALIRAREPSPVQQTRPTRVVSSPPRTLPTQRDSNSETEIALKPGENVKIVYETRPINGNARENEQRRSKSAAQPTIRVGRDYSPARINGASKILYATEPETNDYPNVQISRSSYTNAGERQDVTVTTTTESISTDGYPNHKPSYGFVVDPQFPERRGNNHEVTKRDGENGIGFESSRPSGIPYFDYGSDNNIDTNVNGMRRERNDVYLETSYLTSGPAPNMRIQGRTIRSDNSTYLPNDTPLGGVALDDTLETDTPRSAGDIRSSYHNRRQPSAFRR</sequence>
<protein>
    <submittedName>
        <fullName evidence="2">Uncharacterized protein</fullName>
    </submittedName>
</protein>
<feature type="region of interest" description="Disordered" evidence="1">
    <location>
        <begin position="260"/>
        <end position="307"/>
    </location>
</feature>
<organism evidence="2 3">
    <name type="scientific">Hymenolepis diminuta</name>
    <name type="common">Rat tapeworm</name>
    <dbReference type="NCBI Taxonomy" id="6216"/>
    <lineage>
        <taxon>Eukaryota</taxon>
        <taxon>Metazoa</taxon>
        <taxon>Spiralia</taxon>
        <taxon>Lophotrochozoa</taxon>
        <taxon>Platyhelminthes</taxon>
        <taxon>Cestoda</taxon>
        <taxon>Eucestoda</taxon>
        <taxon>Cyclophyllidea</taxon>
        <taxon>Hymenolepididae</taxon>
        <taxon>Hymenolepis</taxon>
    </lineage>
</organism>
<feature type="compositionally biased region" description="Basic residues" evidence="1">
    <location>
        <begin position="296"/>
        <end position="307"/>
    </location>
</feature>
<feature type="non-terminal residue" evidence="2">
    <location>
        <position position="1"/>
    </location>
</feature>
<dbReference type="Proteomes" id="UP000321570">
    <property type="component" value="Unassembled WGS sequence"/>
</dbReference>
<gene>
    <name evidence="2" type="ORF">WMSIL1_LOCUS7704</name>
</gene>
<reference evidence="2 3" key="1">
    <citation type="submission" date="2019-07" db="EMBL/GenBank/DDBJ databases">
        <authorList>
            <person name="Jastrzebski P J."/>
            <person name="Paukszto L."/>
            <person name="Jastrzebski P J."/>
        </authorList>
    </citation>
    <scope>NUCLEOTIDE SEQUENCE [LARGE SCALE GENOMIC DNA]</scope>
    <source>
        <strain evidence="2 3">WMS-il1</strain>
    </source>
</reference>
<feature type="region of interest" description="Disordered" evidence="1">
    <location>
        <begin position="190"/>
        <end position="216"/>
    </location>
</feature>
<feature type="region of interest" description="Disordered" evidence="1">
    <location>
        <begin position="85"/>
        <end position="107"/>
    </location>
</feature>
<accession>A0A564YNQ4</accession>
<evidence type="ECO:0000256" key="1">
    <source>
        <dbReference type="SAM" id="MobiDB-lite"/>
    </source>
</evidence>
<name>A0A564YNQ4_HYMDI</name>
<feature type="region of interest" description="Disordered" evidence="1">
    <location>
        <begin position="37"/>
        <end position="67"/>
    </location>
</feature>
<dbReference type="EMBL" id="CABIJS010000288">
    <property type="protein sequence ID" value="VUZ48338.1"/>
    <property type="molecule type" value="Genomic_DNA"/>
</dbReference>
<proteinExistence type="predicted"/>
<evidence type="ECO:0000313" key="3">
    <source>
        <dbReference type="Proteomes" id="UP000321570"/>
    </source>
</evidence>
<evidence type="ECO:0000313" key="2">
    <source>
        <dbReference type="EMBL" id="VUZ48338.1"/>
    </source>
</evidence>
<dbReference type="AlphaFoldDB" id="A0A564YNQ4"/>